<dbReference type="OrthoDB" id="9760839at2"/>
<dbReference type="EMBL" id="FXAW01000005">
    <property type="protein sequence ID" value="SMG39471.1"/>
    <property type="molecule type" value="Genomic_DNA"/>
</dbReference>
<feature type="modified residue" description="4-aspartylphosphate" evidence="9">
    <location>
        <position position="54"/>
    </location>
</feature>
<keyword evidence="14" id="KW-1185">Reference proteome</keyword>
<dbReference type="Pfam" id="PF02518">
    <property type="entry name" value="HATPase_c"/>
    <property type="match status" value="1"/>
</dbReference>
<dbReference type="Pfam" id="PF00072">
    <property type="entry name" value="Response_reg"/>
    <property type="match status" value="1"/>
</dbReference>
<dbReference type="InterPro" id="IPR011006">
    <property type="entry name" value="CheY-like_superfamily"/>
</dbReference>
<dbReference type="GO" id="GO:0000155">
    <property type="term" value="F:phosphorelay sensor kinase activity"/>
    <property type="evidence" value="ECO:0007669"/>
    <property type="project" value="InterPro"/>
</dbReference>
<dbReference type="InterPro" id="IPR011712">
    <property type="entry name" value="Sig_transdc_His_kin_sub3_dim/P"/>
</dbReference>
<dbReference type="InterPro" id="IPR050482">
    <property type="entry name" value="Sensor_HK_TwoCompSys"/>
</dbReference>
<evidence type="ECO:0000256" key="1">
    <source>
        <dbReference type="ARBA" id="ARBA00000085"/>
    </source>
</evidence>
<accession>A0A1X7KEE1</accession>
<dbReference type="Pfam" id="PF07730">
    <property type="entry name" value="HisKA_3"/>
    <property type="match status" value="1"/>
</dbReference>
<keyword evidence="10" id="KW-0175">Coiled coil</keyword>
<dbReference type="PANTHER" id="PTHR24421">
    <property type="entry name" value="NITRATE/NITRITE SENSOR PROTEIN NARX-RELATED"/>
    <property type="match status" value="1"/>
</dbReference>
<gene>
    <name evidence="13" type="ORF">SAMN05661096_02633</name>
</gene>
<dbReference type="InterPro" id="IPR003594">
    <property type="entry name" value="HATPase_dom"/>
</dbReference>
<dbReference type="GO" id="GO:0046983">
    <property type="term" value="F:protein dimerization activity"/>
    <property type="evidence" value="ECO:0007669"/>
    <property type="project" value="InterPro"/>
</dbReference>
<evidence type="ECO:0000259" key="12">
    <source>
        <dbReference type="PROSITE" id="PS50110"/>
    </source>
</evidence>
<dbReference type="SUPFAM" id="SSF55874">
    <property type="entry name" value="ATPase domain of HSP90 chaperone/DNA topoisomerase II/histidine kinase"/>
    <property type="match status" value="1"/>
</dbReference>
<keyword evidence="8" id="KW-0902">Two-component regulatory system</keyword>
<keyword evidence="5" id="KW-0547">Nucleotide-binding</keyword>
<evidence type="ECO:0000256" key="2">
    <source>
        <dbReference type="ARBA" id="ARBA00012438"/>
    </source>
</evidence>
<dbReference type="SUPFAM" id="SSF55785">
    <property type="entry name" value="PYP-like sensor domain (PAS domain)"/>
    <property type="match status" value="1"/>
</dbReference>
<feature type="domain" description="Histidine kinase" evidence="11">
    <location>
        <begin position="278"/>
        <end position="468"/>
    </location>
</feature>
<dbReference type="PROSITE" id="PS50110">
    <property type="entry name" value="RESPONSE_REGULATORY"/>
    <property type="match status" value="1"/>
</dbReference>
<dbReference type="InterPro" id="IPR035965">
    <property type="entry name" value="PAS-like_dom_sf"/>
</dbReference>
<dbReference type="GO" id="GO:0005524">
    <property type="term" value="F:ATP binding"/>
    <property type="evidence" value="ECO:0007669"/>
    <property type="project" value="UniProtKB-KW"/>
</dbReference>
<dbReference type="PANTHER" id="PTHR24421:SF10">
    <property type="entry name" value="NITRATE_NITRITE SENSOR PROTEIN NARQ"/>
    <property type="match status" value="1"/>
</dbReference>
<organism evidence="13 14">
    <name type="scientific">Marivirga sericea</name>
    <dbReference type="NCBI Taxonomy" id="1028"/>
    <lineage>
        <taxon>Bacteria</taxon>
        <taxon>Pseudomonadati</taxon>
        <taxon>Bacteroidota</taxon>
        <taxon>Cytophagia</taxon>
        <taxon>Cytophagales</taxon>
        <taxon>Marivirgaceae</taxon>
        <taxon>Marivirga</taxon>
    </lineage>
</organism>
<dbReference type="InterPro" id="IPR001789">
    <property type="entry name" value="Sig_transdc_resp-reg_receiver"/>
</dbReference>
<dbReference type="SMART" id="SM00448">
    <property type="entry name" value="REC"/>
    <property type="match status" value="1"/>
</dbReference>
<dbReference type="Proteomes" id="UP000193804">
    <property type="component" value="Unassembled WGS sequence"/>
</dbReference>
<keyword evidence="7" id="KW-0067">ATP-binding</keyword>
<sequence>MPKSILIVEDSEIVSMHLQKVLQRAQYKVLDIKNSGEDAIHYIKEHTPSLIIMDVMLEGKYDGIETSIEINKIKDIPVIYLTALNDRKTFDRAKLTFPNTFLSKPFAEAELLSNIELSLFKHEADKQKKESQKLLSTILDNIKSCLIVIDSDYKIKYLNKFTANLLNTLPEILLEFKLGDDIKLSDLKDEPLSISLLKEINQNDILTQKIIYINFAGRRFPINNVHIAKAKFFNLQQEQFLIMFNDASESLQKLEKEKKEKRMRLAAQIEGAETERSRVSRELHDGLGQMLNVVKMNAKSLIEEKSIKDKLVELINASIEESHKISENLMPSKLKIFDLKSSLEDLCSTFDSKEFKINFNTNLNSGDLEQIKINIYRIVQEALSNIQKHSKAKNVSIQLYKQSTEVRLSIEDDGKGFDLEKAKRDSGKNKSHGLFNMIDRVKSMGGTIDIDSSSKLGTNIIININSKTHA</sequence>
<evidence type="ECO:0000256" key="10">
    <source>
        <dbReference type="SAM" id="Coils"/>
    </source>
</evidence>
<dbReference type="RefSeq" id="WP_085517800.1">
    <property type="nucleotide sequence ID" value="NZ_FXAW01000005.1"/>
</dbReference>
<evidence type="ECO:0000313" key="13">
    <source>
        <dbReference type="EMBL" id="SMG39471.1"/>
    </source>
</evidence>
<evidence type="ECO:0000256" key="3">
    <source>
        <dbReference type="ARBA" id="ARBA00022553"/>
    </source>
</evidence>
<proteinExistence type="predicted"/>
<dbReference type="SMART" id="SM00387">
    <property type="entry name" value="HATPase_c"/>
    <property type="match status" value="1"/>
</dbReference>
<evidence type="ECO:0000313" key="14">
    <source>
        <dbReference type="Proteomes" id="UP000193804"/>
    </source>
</evidence>
<feature type="domain" description="Response regulatory" evidence="12">
    <location>
        <begin position="4"/>
        <end position="119"/>
    </location>
</feature>
<comment type="catalytic activity">
    <reaction evidence="1">
        <text>ATP + protein L-histidine = ADP + protein N-phospho-L-histidine.</text>
        <dbReference type="EC" id="2.7.13.3"/>
    </reaction>
</comment>
<evidence type="ECO:0000256" key="4">
    <source>
        <dbReference type="ARBA" id="ARBA00022679"/>
    </source>
</evidence>
<dbReference type="GO" id="GO:0016020">
    <property type="term" value="C:membrane"/>
    <property type="evidence" value="ECO:0007669"/>
    <property type="project" value="InterPro"/>
</dbReference>
<feature type="coiled-coil region" evidence="10">
    <location>
        <begin position="244"/>
        <end position="282"/>
    </location>
</feature>
<evidence type="ECO:0000259" key="11">
    <source>
        <dbReference type="PROSITE" id="PS50109"/>
    </source>
</evidence>
<dbReference type="CDD" id="cd16917">
    <property type="entry name" value="HATPase_UhpB-NarQ-NarX-like"/>
    <property type="match status" value="1"/>
</dbReference>
<reference evidence="14" key="1">
    <citation type="submission" date="2017-04" db="EMBL/GenBank/DDBJ databases">
        <authorList>
            <person name="Varghese N."/>
            <person name="Submissions S."/>
        </authorList>
    </citation>
    <scope>NUCLEOTIDE SEQUENCE [LARGE SCALE GENOMIC DNA]</scope>
    <source>
        <strain evidence="14">DSM 4125</strain>
    </source>
</reference>
<dbReference type="STRING" id="1028.SAMN05661096_02633"/>
<evidence type="ECO:0000256" key="7">
    <source>
        <dbReference type="ARBA" id="ARBA00022840"/>
    </source>
</evidence>
<dbReference type="AlphaFoldDB" id="A0A1X7KEE1"/>
<evidence type="ECO:0000256" key="9">
    <source>
        <dbReference type="PROSITE-ProRule" id="PRU00169"/>
    </source>
</evidence>
<dbReference type="SUPFAM" id="SSF52172">
    <property type="entry name" value="CheY-like"/>
    <property type="match status" value="1"/>
</dbReference>
<dbReference type="Gene3D" id="3.40.50.2300">
    <property type="match status" value="1"/>
</dbReference>
<name>A0A1X7KEE1_9BACT</name>
<dbReference type="Gene3D" id="3.30.565.10">
    <property type="entry name" value="Histidine kinase-like ATPase, C-terminal domain"/>
    <property type="match status" value="1"/>
</dbReference>
<dbReference type="InterPro" id="IPR036890">
    <property type="entry name" value="HATPase_C_sf"/>
</dbReference>
<dbReference type="PROSITE" id="PS50109">
    <property type="entry name" value="HIS_KIN"/>
    <property type="match status" value="1"/>
</dbReference>
<keyword evidence="6 13" id="KW-0418">Kinase</keyword>
<protein>
    <recommendedName>
        <fullName evidence="2">histidine kinase</fullName>
        <ecNumber evidence="2">2.7.13.3</ecNumber>
    </recommendedName>
</protein>
<evidence type="ECO:0000256" key="6">
    <source>
        <dbReference type="ARBA" id="ARBA00022777"/>
    </source>
</evidence>
<keyword evidence="4" id="KW-0808">Transferase</keyword>
<evidence type="ECO:0000256" key="8">
    <source>
        <dbReference type="ARBA" id="ARBA00023012"/>
    </source>
</evidence>
<evidence type="ECO:0000256" key="5">
    <source>
        <dbReference type="ARBA" id="ARBA00022741"/>
    </source>
</evidence>
<dbReference type="CDD" id="cd17534">
    <property type="entry name" value="REC_DC-like"/>
    <property type="match status" value="1"/>
</dbReference>
<keyword evidence="3 9" id="KW-0597">Phosphoprotein</keyword>
<dbReference type="InterPro" id="IPR005467">
    <property type="entry name" value="His_kinase_dom"/>
</dbReference>
<dbReference type="EC" id="2.7.13.3" evidence="2"/>
<dbReference type="Gene3D" id="3.30.450.20">
    <property type="entry name" value="PAS domain"/>
    <property type="match status" value="1"/>
</dbReference>
<dbReference type="Gene3D" id="1.20.5.1930">
    <property type="match status" value="1"/>
</dbReference>